<proteinExistence type="predicted"/>
<evidence type="ECO:0000313" key="2">
    <source>
        <dbReference type="Proteomes" id="UP000886689"/>
    </source>
</evidence>
<comment type="caution">
    <text evidence="1">The sequence shown here is derived from an EMBL/GenBank/DDBJ whole genome shotgun (WGS) entry which is preliminary data.</text>
</comment>
<protein>
    <submittedName>
        <fullName evidence="1">Uncharacterized protein</fullName>
    </submittedName>
</protein>
<organism evidence="1 2">
    <name type="scientific">Candidatus Proximibacter danicus</name>
    <dbReference type="NCBI Taxonomy" id="2954365"/>
    <lineage>
        <taxon>Bacteria</taxon>
        <taxon>Pseudomonadati</taxon>
        <taxon>Pseudomonadota</taxon>
        <taxon>Betaproteobacteria</taxon>
        <taxon>Candidatus Proximibacter</taxon>
    </lineage>
</organism>
<evidence type="ECO:0000313" key="1">
    <source>
        <dbReference type="EMBL" id="MBK8525444.1"/>
    </source>
</evidence>
<dbReference type="EMBL" id="JADJUC010000031">
    <property type="protein sequence ID" value="MBK8525444.1"/>
    <property type="molecule type" value="Genomic_DNA"/>
</dbReference>
<dbReference type="Proteomes" id="UP000886689">
    <property type="component" value="Unassembled WGS sequence"/>
</dbReference>
<gene>
    <name evidence="1" type="ORF">IPL58_16290</name>
</gene>
<name>A0A9D7K4Q5_9PROT</name>
<sequence>MDALGLPLFDCSDFLRAAHVAFSLSAPPYIAAYLADELPSQSLPDDVLRHLCGWRQHQVEKAEAPEEDAALSSYGDFIEADFSYDPGAVRSDQVKVINTVIKFLETKYEHPISKIDQEIQRHGTGLWPVTRLLIEWTKWLLGGNDGDALNFGRKPIRKSSAVRYLRTIGRHLITLAGDENLLEMEAEDLESLYELSAARVIQR</sequence>
<reference evidence="1" key="1">
    <citation type="submission" date="2020-10" db="EMBL/GenBank/DDBJ databases">
        <title>Connecting structure to function with the recovery of over 1000 high-quality activated sludge metagenome-assembled genomes encoding full-length rRNA genes using long-read sequencing.</title>
        <authorList>
            <person name="Singleton C.M."/>
            <person name="Petriglieri F."/>
            <person name="Kristensen J.M."/>
            <person name="Kirkegaard R.H."/>
            <person name="Michaelsen T.Y."/>
            <person name="Andersen M.H."/>
            <person name="Karst S.M."/>
            <person name="Dueholm M.S."/>
            <person name="Nielsen P.H."/>
            <person name="Albertsen M."/>
        </authorList>
    </citation>
    <scope>NUCLEOTIDE SEQUENCE</scope>
    <source>
        <strain evidence="1">Hirt_18-Q3-R61-65_BATAC.395</strain>
    </source>
</reference>
<dbReference type="AlphaFoldDB" id="A0A9D7K4Q5"/>
<accession>A0A9D7K4Q5</accession>